<keyword evidence="5 6" id="KW-0539">Nucleus</keyword>
<dbReference type="SUPFAM" id="SSF46689">
    <property type="entry name" value="Homeodomain-like"/>
    <property type="match status" value="1"/>
</dbReference>
<feature type="domain" description="Homeobox" evidence="9">
    <location>
        <begin position="290"/>
        <end position="350"/>
    </location>
</feature>
<dbReference type="PANTHER" id="PTHR24329:SF579">
    <property type="entry name" value="HOMEOBOX PROTEIN ARISTALESS"/>
    <property type="match status" value="1"/>
</dbReference>
<evidence type="ECO:0000313" key="11">
    <source>
        <dbReference type="RefSeq" id="XP_018006489.1"/>
    </source>
</evidence>
<evidence type="ECO:0000259" key="9">
    <source>
        <dbReference type="PROSITE" id="PS50071"/>
    </source>
</evidence>
<dbReference type="PROSITE" id="PS50071">
    <property type="entry name" value="HOMEOBOX_2"/>
    <property type="match status" value="1"/>
</dbReference>
<feature type="compositionally biased region" description="Polar residues" evidence="8">
    <location>
        <begin position="100"/>
        <end position="115"/>
    </location>
</feature>
<feature type="region of interest" description="Disordered" evidence="8">
    <location>
        <begin position="79"/>
        <end position="115"/>
    </location>
</feature>
<dbReference type="AlphaFoldDB" id="A0A8B7MZV6"/>
<evidence type="ECO:0000256" key="2">
    <source>
        <dbReference type="ARBA" id="ARBA00022473"/>
    </source>
</evidence>
<dbReference type="Pfam" id="PF00046">
    <property type="entry name" value="Homeodomain"/>
    <property type="match status" value="1"/>
</dbReference>
<evidence type="ECO:0000256" key="3">
    <source>
        <dbReference type="ARBA" id="ARBA00023125"/>
    </source>
</evidence>
<dbReference type="RefSeq" id="XP_018006489.1">
    <property type="nucleotide sequence ID" value="XM_018151000.2"/>
</dbReference>
<dbReference type="GO" id="GO:0000981">
    <property type="term" value="F:DNA-binding transcription factor activity, RNA polymerase II-specific"/>
    <property type="evidence" value="ECO:0007669"/>
    <property type="project" value="InterPro"/>
</dbReference>
<feature type="compositionally biased region" description="Low complexity" evidence="8">
    <location>
        <begin position="159"/>
        <end position="169"/>
    </location>
</feature>
<dbReference type="GO" id="GO:0005634">
    <property type="term" value="C:nucleus"/>
    <property type="evidence" value="ECO:0007669"/>
    <property type="project" value="UniProtKB-SubCell"/>
</dbReference>
<dbReference type="OrthoDB" id="6159439at2759"/>
<gene>
    <name evidence="11" type="primary">LOC108664421</name>
</gene>
<dbReference type="InterPro" id="IPR050649">
    <property type="entry name" value="Paired_Homeobox_TFs"/>
</dbReference>
<dbReference type="InterPro" id="IPR017970">
    <property type="entry name" value="Homeobox_CS"/>
</dbReference>
<feature type="DNA-binding region" description="Homeobox" evidence="6">
    <location>
        <begin position="292"/>
        <end position="351"/>
    </location>
</feature>
<feature type="compositionally biased region" description="Acidic residues" evidence="8">
    <location>
        <begin position="216"/>
        <end position="233"/>
    </location>
</feature>
<keyword evidence="3 6" id="KW-0238">DNA-binding</keyword>
<keyword evidence="4 6" id="KW-0371">Homeobox</keyword>
<dbReference type="CDD" id="cd00086">
    <property type="entry name" value="homeodomain"/>
    <property type="match status" value="1"/>
</dbReference>
<proteinExistence type="predicted"/>
<comment type="subcellular location">
    <subcellularLocation>
        <location evidence="1 6 7">Nucleus</location>
    </subcellularLocation>
</comment>
<keyword evidence="10" id="KW-1185">Reference proteome</keyword>
<evidence type="ECO:0000256" key="7">
    <source>
        <dbReference type="RuleBase" id="RU000682"/>
    </source>
</evidence>
<evidence type="ECO:0000256" key="1">
    <source>
        <dbReference type="ARBA" id="ARBA00004123"/>
    </source>
</evidence>
<dbReference type="InterPro" id="IPR000047">
    <property type="entry name" value="HTH_motif"/>
</dbReference>
<feature type="compositionally biased region" description="Basic residues" evidence="8">
    <location>
        <begin position="200"/>
        <end position="211"/>
    </location>
</feature>
<dbReference type="GeneID" id="108664421"/>
<feature type="region of interest" description="Disordered" evidence="8">
    <location>
        <begin position="159"/>
        <end position="188"/>
    </location>
</feature>
<feature type="region of interest" description="Disordered" evidence="8">
    <location>
        <begin position="200"/>
        <end position="294"/>
    </location>
</feature>
<evidence type="ECO:0000256" key="8">
    <source>
        <dbReference type="SAM" id="MobiDB-lite"/>
    </source>
</evidence>
<dbReference type="GO" id="GO:0000977">
    <property type="term" value="F:RNA polymerase II transcription regulatory region sequence-specific DNA binding"/>
    <property type="evidence" value="ECO:0007669"/>
    <property type="project" value="TreeGrafter"/>
</dbReference>
<dbReference type="Gene3D" id="1.10.10.60">
    <property type="entry name" value="Homeodomain-like"/>
    <property type="match status" value="1"/>
</dbReference>
<reference evidence="11" key="1">
    <citation type="submission" date="2025-08" db="UniProtKB">
        <authorList>
            <consortium name="RefSeq"/>
        </authorList>
    </citation>
    <scope>IDENTIFICATION</scope>
    <source>
        <tissue evidence="11">Whole organism</tissue>
    </source>
</reference>
<name>A0A8B7MZV6_HYAAZ</name>
<dbReference type="InterPro" id="IPR009057">
    <property type="entry name" value="Homeodomain-like_sf"/>
</dbReference>
<protein>
    <submittedName>
        <fullName evidence="11">Homeobox protein aristaless</fullName>
    </submittedName>
</protein>
<dbReference type="KEGG" id="hazt:108664421"/>
<dbReference type="Proteomes" id="UP000694843">
    <property type="component" value="Unplaced"/>
</dbReference>
<organism evidence="10 11">
    <name type="scientific">Hyalella azteca</name>
    <name type="common">Amphipod</name>
    <dbReference type="NCBI Taxonomy" id="294128"/>
    <lineage>
        <taxon>Eukaryota</taxon>
        <taxon>Metazoa</taxon>
        <taxon>Ecdysozoa</taxon>
        <taxon>Arthropoda</taxon>
        <taxon>Crustacea</taxon>
        <taxon>Multicrustacea</taxon>
        <taxon>Malacostraca</taxon>
        <taxon>Eumalacostraca</taxon>
        <taxon>Peracarida</taxon>
        <taxon>Amphipoda</taxon>
        <taxon>Senticaudata</taxon>
        <taxon>Talitrida</taxon>
        <taxon>Talitroidea</taxon>
        <taxon>Hyalellidae</taxon>
        <taxon>Hyalella</taxon>
    </lineage>
</organism>
<keyword evidence="2" id="KW-0217">Developmental protein</keyword>
<feature type="compositionally biased region" description="Polar residues" evidence="8">
    <location>
        <begin position="81"/>
        <end position="90"/>
    </location>
</feature>
<dbReference type="PANTHER" id="PTHR24329">
    <property type="entry name" value="HOMEOBOX PROTEIN ARISTALESS"/>
    <property type="match status" value="1"/>
</dbReference>
<feature type="compositionally biased region" description="Acidic residues" evidence="8">
    <location>
        <begin position="259"/>
        <end position="276"/>
    </location>
</feature>
<evidence type="ECO:0000256" key="4">
    <source>
        <dbReference type="ARBA" id="ARBA00023155"/>
    </source>
</evidence>
<accession>A0A8B7MZV6</accession>
<dbReference type="SMART" id="SM00389">
    <property type="entry name" value="HOX"/>
    <property type="match status" value="1"/>
</dbReference>
<evidence type="ECO:0000256" key="5">
    <source>
        <dbReference type="ARBA" id="ARBA00023242"/>
    </source>
</evidence>
<dbReference type="InterPro" id="IPR001356">
    <property type="entry name" value="HD"/>
</dbReference>
<evidence type="ECO:0000313" key="10">
    <source>
        <dbReference type="Proteomes" id="UP000694843"/>
    </source>
</evidence>
<dbReference type="PROSITE" id="PS00027">
    <property type="entry name" value="HOMEOBOX_1"/>
    <property type="match status" value="1"/>
</dbReference>
<dbReference type="PRINTS" id="PR00031">
    <property type="entry name" value="HTHREPRESSR"/>
</dbReference>
<dbReference type="FunFam" id="1.10.10.60:FF:000102">
    <property type="entry name" value="Aristaless related homeobox"/>
    <property type="match status" value="1"/>
</dbReference>
<sequence>MGILEETKPRTNGGAVDMCMKRSSPSNQMLVAAASLLHSEGLACTSTSSLIIPGMATTTMSDITTNIISHNIHTIAGLSSPHLNVSQAGGRTSPRERTSPKSPRSPKNTVSIRPTAETISRAQSILSIQNLTKQLSPPITKKFHDTLVQMVTCAQSMSSTTASTSSTTSPPHHNHRPLSPAFSPSNDTHSLAHMKLSLHHNASRSAKKKRPGPSEQDIELDVDVVETDSELETESSSSVSKMEDESSTPNDGTGALLECCDDTPDDNGAEDGEDCGEGGSNGDAAGPTKRKQRRYRTTFTSYQLEELEKVFSRTHYPDVFTREELAMKIGLTEARIQVWFQNRRAKWRKQEKVGPSSHPYGGTFPPTSPVPLHPPPLPASFGGAGGGYPHFPTHPSLRGGKSLDSSRLSPYLASPPPSLLHASYLPPNMASLALFRDLPSAYPRPPPLPTLLHAQTPSFTSVLAHLTHRTKLDPYYFPPYLAHLTALPPSSPVLTPPSPSYSSPLPSTSSPPMSVVGLITPPGVSVEAERRQASLHDLRLKARNQEVRLELLRKAGEITA</sequence>
<evidence type="ECO:0000256" key="6">
    <source>
        <dbReference type="PROSITE-ProRule" id="PRU00108"/>
    </source>
</evidence>